<dbReference type="SUPFAM" id="SSF49785">
    <property type="entry name" value="Galactose-binding domain-like"/>
    <property type="match status" value="1"/>
</dbReference>
<evidence type="ECO:0000313" key="5">
    <source>
        <dbReference type="Proteomes" id="UP000620124"/>
    </source>
</evidence>
<keyword evidence="2" id="KW-0326">Glycosidase</keyword>
<evidence type="ECO:0000256" key="2">
    <source>
        <dbReference type="ARBA" id="ARBA00023295"/>
    </source>
</evidence>
<reference evidence="4" key="1">
    <citation type="submission" date="2020-05" db="EMBL/GenBank/DDBJ databases">
        <title>Mycena genomes resolve the evolution of fungal bioluminescence.</title>
        <authorList>
            <person name="Tsai I.J."/>
        </authorList>
    </citation>
    <scope>NUCLEOTIDE SEQUENCE</scope>
    <source>
        <strain evidence="4">CCC161011</strain>
    </source>
</reference>
<accession>A0A8H6Z199</accession>
<sequence>MVYNILSNGFLDETRGVFNDGSLLGERKGWHLPGFTASSWVSRDLATGLLGGSAAVGFFVTNSKLNIPADIDAFFSFTFEEPLRQDYRLYLFVNGWMMGKRAANLGSQAKFPVHQVKY</sequence>
<protein>
    <submittedName>
        <fullName evidence="4">Glycoside hydrolase family 35 protein</fullName>
    </submittedName>
</protein>
<organism evidence="4 5">
    <name type="scientific">Mycena venus</name>
    <dbReference type="NCBI Taxonomy" id="2733690"/>
    <lineage>
        <taxon>Eukaryota</taxon>
        <taxon>Fungi</taxon>
        <taxon>Dikarya</taxon>
        <taxon>Basidiomycota</taxon>
        <taxon>Agaricomycotina</taxon>
        <taxon>Agaricomycetes</taxon>
        <taxon>Agaricomycetidae</taxon>
        <taxon>Agaricales</taxon>
        <taxon>Marasmiineae</taxon>
        <taxon>Mycenaceae</taxon>
        <taxon>Mycena</taxon>
    </lineage>
</organism>
<dbReference type="EMBL" id="JACAZI010000002">
    <property type="protein sequence ID" value="KAF7368599.1"/>
    <property type="molecule type" value="Genomic_DNA"/>
</dbReference>
<name>A0A8H6Z199_9AGAR</name>
<dbReference type="Proteomes" id="UP000620124">
    <property type="component" value="Unassembled WGS sequence"/>
</dbReference>
<dbReference type="OrthoDB" id="1657402at2759"/>
<feature type="domain" description="Beta-galactosidase jelly roll" evidence="3">
    <location>
        <begin position="25"/>
        <end position="115"/>
    </location>
</feature>
<evidence type="ECO:0000256" key="1">
    <source>
        <dbReference type="ARBA" id="ARBA00022801"/>
    </source>
</evidence>
<dbReference type="AlphaFoldDB" id="A0A8H6Z199"/>
<keyword evidence="1 4" id="KW-0378">Hydrolase</keyword>
<comment type="caution">
    <text evidence="4">The sequence shown here is derived from an EMBL/GenBank/DDBJ whole genome shotgun (WGS) entry which is preliminary data.</text>
</comment>
<proteinExistence type="predicted"/>
<gene>
    <name evidence="4" type="ORF">MVEN_00183800</name>
</gene>
<dbReference type="InterPro" id="IPR008979">
    <property type="entry name" value="Galactose-bd-like_sf"/>
</dbReference>
<evidence type="ECO:0000259" key="3">
    <source>
        <dbReference type="Pfam" id="PF13364"/>
    </source>
</evidence>
<dbReference type="Pfam" id="PF13364">
    <property type="entry name" value="BetaGal_ABD2"/>
    <property type="match status" value="1"/>
</dbReference>
<dbReference type="InterPro" id="IPR025300">
    <property type="entry name" value="BetaGal_jelly_roll_dom"/>
</dbReference>
<dbReference type="Gene3D" id="2.60.120.260">
    <property type="entry name" value="Galactose-binding domain-like"/>
    <property type="match status" value="1"/>
</dbReference>
<keyword evidence="5" id="KW-1185">Reference proteome</keyword>
<dbReference type="GO" id="GO:0004565">
    <property type="term" value="F:beta-galactosidase activity"/>
    <property type="evidence" value="ECO:0007669"/>
    <property type="project" value="UniProtKB-ARBA"/>
</dbReference>
<evidence type="ECO:0000313" key="4">
    <source>
        <dbReference type="EMBL" id="KAF7368599.1"/>
    </source>
</evidence>